<comment type="caution">
    <text evidence="1">The sequence shown here is derived from an EMBL/GenBank/DDBJ whole genome shotgun (WGS) entry which is preliminary data.</text>
</comment>
<dbReference type="RefSeq" id="WP_183309318.1">
    <property type="nucleotide sequence ID" value="NZ_JACIEW010000001.1"/>
</dbReference>
<evidence type="ECO:0000313" key="1">
    <source>
        <dbReference type="EMBL" id="MBB4050508.1"/>
    </source>
</evidence>
<sequence>MKLTWFGNSTFRIYIGGQIAIIDVDGAPDGVESSELTSGADLLIPDFGRGLLEIEPSGWTPRKPPRLVDTLDGQERRVEVHRASQGCIVFDAPDEAPLILLRDGDAPPFGRWTEQAVIVLVGPQLRERAERLAEETRPKLVALAGGVGEIDAAFDYLGNRLSGTGLIALEPGLAVEA</sequence>
<dbReference type="Proteomes" id="UP000547011">
    <property type="component" value="Unassembled WGS sequence"/>
</dbReference>
<keyword evidence="2" id="KW-1185">Reference proteome</keyword>
<dbReference type="EMBL" id="JACIEW010000001">
    <property type="protein sequence ID" value="MBB4050508.1"/>
    <property type="molecule type" value="Genomic_DNA"/>
</dbReference>
<dbReference type="AlphaFoldDB" id="A0A7W6IIY7"/>
<accession>A0A7W6IIY7</accession>
<proteinExistence type="predicted"/>
<protein>
    <submittedName>
        <fullName evidence="1">Uncharacterized protein</fullName>
    </submittedName>
</protein>
<name>A0A7W6IIY7_9HYPH</name>
<evidence type="ECO:0000313" key="2">
    <source>
        <dbReference type="Proteomes" id="UP000547011"/>
    </source>
</evidence>
<gene>
    <name evidence="1" type="ORF">GGR20_000126</name>
</gene>
<reference evidence="1 2" key="1">
    <citation type="submission" date="2020-08" db="EMBL/GenBank/DDBJ databases">
        <title>Genomic Encyclopedia of Type Strains, Phase IV (KMG-IV): sequencing the most valuable type-strain genomes for metagenomic binning, comparative biology and taxonomic classification.</title>
        <authorList>
            <person name="Goeker M."/>
        </authorList>
    </citation>
    <scope>NUCLEOTIDE SEQUENCE [LARGE SCALE GENOMIC DNA]</scope>
    <source>
        <strain evidence="1 2">DSM 23447</strain>
    </source>
</reference>
<organism evidence="1 2">
    <name type="scientific">Devosia subaequoris</name>
    <dbReference type="NCBI Taxonomy" id="395930"/>
    <lineage>
        <taxon>Bacteria</taxon>
        <taxon>Pseudomonadati</taxon>
        <taxon>Pseudomonadota</taxon>
        <taxon>Alphaproteobacteria</taxon>
        <taxon>Hyphomicrobiales</taxon>
        <taxon>Devosiaceae</taxon>
        <taxon>Devosia</taxon>
    </lineage>
</organism>